<protein>
    <submittedName>
        <fullName evidence="1">Uncharacterized protein</fullName>
    </submittedName>
</protein>
<sequence>MYLGTGKVAALRVGSDLISRAYIGDELVYPPGSYPLGSLSTLAWWRADDASSLTLVGGKVSQWRDQIAGHAMAQGTDARRPAYSATSFAASPGVQFSSSGQTYLSMSTSPWPIEGDEGAVLIVCDQLSPASATVPKTIFSYGNTAFTQRKVQRLVVAGVNRAAADIGNTFSAYPIYEGTQNFSGIHAVTAFFGDVNTTVAIEDEFAGVNTLALRIEAGRTRIGADALAAPTEYCDCIIRDVVIVDTTTMKPGEFDRFVDWAIGRRTPA</sequence>
<comment type="caution">
    <text evidence="1">The sequence shown here is derived from an EMBL/GenBank/DDBJ whole genome shotgun (WGS) entry which is preliminary data.</text>
</comment>
<reference evidence="1" key="1">
    <citation type="journal article" date="2013" name="Genome Biol.">
        <title>Comparative genomics of the core and accessory genomes of 48 Sinorhizobium strains comprising five genospecies.</title>
        <authorList>
            <person name="Sugawara M."/>
            <person name="Epstein B."/>
            <person name="Badgley B.D."/>
            <person name="Unno T."/>
            <person name="Xu L."/>
            <person name="Reese J."/>
            <person name="Gyaneshwar P."/>
            <person name="Denny R."/>
            <person name="Mudge J."/>
            <person name="Bharti A.K."/>
            <person name="Farmer A.D."/>
            <person name="May G.D."/>
            <person name="Woodward J.E."/>
            <person name="Medigue C."/>
            <person name="Vallenet D."/>
            <person name="Lajus A."/>
            <person name="Rouy Z."/>
            <person name="Martinez-Vaz B."/>
            <person name="Tiffin P."/>
            <person name="Young N.D."/>
            <person name="Sadowsky M.J."/>
        </authorList>
    </citation>
    <scope>NUCLEOTIDE SEQUENCE</scope>
    <source>
        <strain evidence="1">M1</strain>
    </source>
</reference>
<name>A0A6G1WQJ7_9HYPH</name>
<dbReference type="EMBL" id="WISB01000125">
    <property type="protein sequence ID" value="MQW72004.1"/>
    <property type="molecule type" value="Genomic_DNA"/>
</dbReference>
<dbReference type="RefSeq" id="WP_153413504.1">
    <property type="nucleotide sequence ID" value="NZ_WISB01000125.1"/>
</dbReference>
<dbReference type="AlphaFoldDB" id="A0A6G1WQJ7"/>
<gene>
    <name evidence="1" type="ORF">GHJ91_23315</name>
</gene>
<evidence type="ECO:0000313" key="1">
    <source>
        <dbReference type="EMBL" id="MQW72004.1"/>
    </source>
</evidence>
<accession>A0A6G1WQJ7</accession>
<proteinExistence type="predicted"/>
<organism evidence="1">
    <name type="scientific">Sinorhizobium medicae</name>
    <dbReference type="NCBI Taxonomy" id="110321"/>
    <lineage>
        <taxon>Bacteria</taxon>
        <taxon>Pseudomonadati</taxon>
        <taxon>Pseudomonadota</taxon>
        <taxon>Alphaproteobacteria</taxon>
        <taxon>Hyphomicrobiales</taxon>
        <taxon>Rhizobiaceae</taxon>
        <taxon>Sinorhizobium/Ensifer group</taxon>
        <taxon>Sinorhizobium</taxon>
    </lineage>
</organism>